<proteinExistence type="predicted"/>
<dbReference type="InterPro" id="IPR003675">
    <property type="entry name" value="Rce1/LyrA-like_dom"/>
</dbReference>
<comment type="caution">
    <text evidence="3">The sequence shown here is derived from an EMBL/GenBank/DDBJ whole genome shotgun (WGS) entry which is preliminary data.</text>
</comment>
<dbReference type="PANTHER" id="PTHR43592:SF15">
    <property type="entry name" value="CAAX AMINO TERMINAL PROTEASE FAMILY PROTEIN"/>
    <property type="match status" value="1"/>
</dbReference>
<feature type="transmembrane region" description="Helical" evidence="1">
    <location>
        <begin position="59"/>
        <end position="80"/>
    </location>
</feature>
<sequence>MNTTNMQQKSPWTDLLFLIMMTFVCVFAVSLVFLGMGYVLFGDIDFFAEFSGAGQAQNYYTYMALGVSSAATFIAPAYIFQRRNNEEDLFPRQNLTDWKTYALSILFLFAFAPCMSLIADWNAHMQFSESWSNLQEWMRMKEDEMALLTERIVMTTAWDKLLLNIVVIAVLPAIGEELFFRGALQQIGTRIFKNEYIAVWVVALIFSAIHIQFYGFFPRLLLGVFFGYLVIWTRNIWTAVFAHFVNNSMVVILAFYYATQGKSYAALMESDSYPIIVYLASFIFSIIIAFIFYQYIRRINLYGKRVD</sequence>
<feature type="transmembrane region" description="Helical" evidence="1">
    <location>
        <begin position="236"/>
        <end position="256"/>
    </location>
</feature>
<keyword evidence="1" id="KW-1133">Transmembrane helix</keyword>
<dbReference type="Proteomes" id="UP000606494">
    <property type="component" value="Unassembled WGS sequence"/>
</dbReference>
<organism evidence="3 4">
    <name type="scientific">Sphingobacterium arenae</name>
    <dbReference type="NCBI Taxonomy" id="1280598"/>
    <lineage>
        <taxon>Bacteria</taxon>
        <taxon>Pseudomonadati</taxon>
        <taxon>Bacteroidota</taxon>
        <taxon>Sphingobacteriia</taxon>
        <taxon>Sphingobacteriales</taxon>
        <taxon>Sphingobacteriaceae</taxon>
        <taxon>Sphingobacterium</taxon>
    </lineage>
</organism>
<feature type="transmembrane region" description="Helical" evidence="1">
    <location>
        <begin position="101"/>
        <end position="119"/>
    </location>
</feature>
<reference evidence="3 4" key="1">
    <citation type="submission" date="2020-08" db="EMBL/GenBank/DDBJ databases">
        <title>Sphingobacterium sp. DN00404 isolated from aquaculture water.</title>
        <authorList>
            <person name="Zhang M."/>
        </authorList>
    </citation>
    <scope>NUCLEOTIDE SEQUENCE [LARGE SCALE GENOMIC DNA]</scope>
    <source>
        <strain evidence="3 4">KCTC 32294</strain>
    </source>
</reference>
<keyword evidence="3" id="KW-0378">Hydrolase</keyword>
<keyword evidence="3" id="KW-0645">Protease</keyword>
<accession>A0ABR7XYM8</accession>
<dbReference type="GO" id="GO:0008237">
    <property type="term" value="F:metallopeptidase activity"/>
    <property type="evidence" value="ECO:0007669"/>
    <property type="project" value="UniProtKB-KW"/>
</dbReference>
<feature type="transmembrane region" description="Helical" evidence="1">
    <location>
        <begin position="161"/>
        <end position="184"/>
    </location>
</feature>
<keyword evidence="1" id="KW-0812">Transmembrane</keyword>
<protein>
    <submittedName>
        <fullName evidence="3">CPBP family intramembrane metalloprotease</fullName>
    </submittedName>
</protein>
<gene>
    <name evidence="3" type="ORF">H8B17_00910</name>
</gene>
<evidence type="ECO:0000313" key="3">
    <source>
        <dbReference type="EMBL" id="MBD1424124.1"/>
    </source>
</evidence>
<feature type="transmembrane region" description="Helical" evidence="1">
    <location>
        <begin position="196"/>
        <end position="216"/>
    </location>
</feature>
<dbReference type="PANTHER" id="PTHR43592">
    <property type="entry name" value="CAAX AMINO TERMINAL PROTEASE"/>
    <property type="match status" value="1"/>
</dbReference>
<keyword evidence="3" id="KW-0482">Metalloprotease</keyword>
<feature type="transmembrane region" description="Helical" evidence="1">
    <location>
        <begin position="12"/>
        <end position="39"/>
    </location>
</feature>
<dbReference type="RefSeq" id="WP_190307304.1">
    <property type="nucleotide sequence ID" value="NZ_JACNYK010000001.1"/>
</dbReference>
<dbReference type="EMBL" id="JACNYK010000001">
    <property type="protein sequence ID" value="MBD1424124.1"/>
    <property type="molecule type" value="Genomic_DNA"/>
</dbReference>
<evidence type="ECO:0000256" key="1">
    <source>
        <dbReference type="SAM" id="Phobius"/>
    </source>
</evidence>
<keyword evidence="4" id="KW-1185">Reference proteome</keyword>
<evidence type="ECO:0000313" key="4">
    <source>
        <dbReference type="Proteomes" id="UP000606494"/>
    </source>
</evidence>
<feature type="domain" description="CAAX prenyl protease 2/Lysostaphin resistance protein A-like" evidence="2">
    <location>
        <begin position="160"/>
        <end position="249"/>
    </location>
</feature>
<name>A0ABR7XYM8_9SPHI</name>
<keyword evidence="1" id="KW-0472">Membrane</keyword>
<dbReference type="Pfam" id="PF02517">
    <property type="entry name" value="Rce1-like"/>
    <property type="match status" value="1"/>
</dbReference>
<evidence type="ECO:0000259" key="2">
    <source>
        <dbReference type="Pfam" id="PF02517"/>
    </source>
</evidence>
<feature type="transmembrane region" description="Helical" evidence="1">
    <location>
        <begin position="276"/>
        <end position="296"/>
    </location>
</feature>